<keyword evidence="1" id="KW-1278">Translocase</keyword>
<dbReference type="EMBL" id="AGJL01000039">
    <property type="protein sequence ID" value="EHP85122.1"/>
    <property type="molecule type" value="Genomic_DNA"/>
</dbReference>
<keyword evidence="2" id="KW-0472">Membrane</keyword>
<gene>
    <name evidence="3" type="ORF">MetfoDRAFT_1445</name>
</gene>
<dbReference type="SUPFAM" id="SSF56784">
    <property type="entry name" value="HAD-like"/>
    <property type="match status" value="1"/>
</dbReference>
<organism evidence="3 4">
    <name type="scientific">Methanotorris formicicus Mc-S-70</name>
    <dbReference type="NCBI Taxonomy" id="647171"/>
    <lineage>
        <taxon>Archaea</taxon>
        <taxon>Methanobacteriati</taxon>
        <taxon>Methanobacteriota</taxon>
        <taxon>Methanomada group</taxon>
        <taxon>Methanococci</taxon>
        <taxon>Methanococcales</taxon>
        <taxon>Methanocaldococcaceae</taxon>
        <taxon>Methanotorris</taxon>
    </lineage>
</organism>
<dbReference type="PANTHER" id="PTHR43520">
    <property type="entry name" value="ATP7, ISOFORM B"/>
    <property type="match status" value="1"/>
</dbReference>
<accession>H1L071</accession>
<keyword evidence="2" id="KW-1133">Transmembrane helix</keyword>
<dbReference type="GO" id="GO:0005507">
    <property type="term" value="F:copper ion binding"/>
    <property type="evidence" value="ECO:0007669"/>
    <property type="project" value="TreeGrafter"/>
</dbReference>
<evidence type="ECO:0000256" key="2">
    <source>
        <dbReference type="SAM" id="Phobius"/>
    </source>
</evidence>
<dbReference type="InterPro" id="IPR036412">
    <property type="entry name" value="HAD-like_sf"/>
</dbReference>
<dbReference type="Proteomes" id="UP000003706">
    <property type="component" value="Unassembled WGS sequence"/>
</dbReference>
<evidence type="ECO:0000313" key="3">
    <source>
        <dbReference type="EMBL" id="EHP85122.1"/>
    </source>
</evidence>
<protein>
    <submittedName>
        <fullName evidence="3">Heavy metal translocating P-type ATPase</fullName>
    </submittedName>
</protein>
<reference evidence="3 4" key="1">
    <citation type="submission" date="2011-09" db="EMBL/GenBank/DDBJ databases">
        <title>The draft genome of Methanotorris formicicus Mc-S-70.</title>
        <authorList>
            <consortium name="US DOE Joint Genome Institute (JGI-PGF)"/>
            <person name="Lucas S."/>
            <person name="Han J."/>
            <person name="Lapidus A."/>
            <person name="Cheng J.-F."/>
            <person name="Goodwin L."/>
            <person name="Pitluck S."/>
            <person name="Peters L."/>
            <person name="Land M.L."/>
            <person name="Hauser L."/>
            <person name="Sieprawska-Lupa M."/>
            <person name="Takai K."/>
            <person name="Miyazaki J."/>
            <person name="Whitman W."/>
            <person name="Woyke T.J."/>
        </authorList>
    </citation>
    <scope>NUCLEOTIDE SEQUENCE [LARGE SCALE GENOMIC DNA]</scope>
    <source>
        <strain evidence="3 4">Mc-S-70</strain>
    </source>
</reference>
<keyword evidence="4" id="KW-1185">Reference proteome</keyword>
<dbReference type="GO" id="GO:0043682">
    <property type="term" value="F:P-type divalent copper transporter activity"/>
    <property type="evidence" value="ECO:0007669"/>
    <property type="project" value="TreeGrafter"/>
</dbReference>
<dbReference type="PANTHER" id="PTHR43520:SF8">
    <property type="entry name" value="P-TYPE CU(+) TRANSPORTER"/>
    <property type="match status" value="1"/>
</dbReference>
<dbReference type="STRING" id="647171.MetfoDRAFT_1445"/>
<sequence length="84" mass="9543">MKDDLRYVVGAIKLSRRAMKQIKWNLFWAFAYNTSLIPIAAGLLYPYGIFFKPELAGFAMAMSSVTVVSLSLLLKKYTPIKNNH</sequence>
<feature type="transmembrane region" description="Helical" evidence="2">
    <location>
        <begin position="55"/>
        <end position="74"/>
    </location>
</feature>
<dbReference type="AlphaFoldDB" id="H1L071"/>
<proteinExistence type="predicted"/>
<evidence type="ECO:0000313" key="4">
    <source>
        <dbReference type="Proteomes" id="UP000003706"/>
    </source>
</evidence>
<dbReference type="GO" id="GO:0016020">
    <property type="term" value="C:membrane"/>
    <property type="evidence" value="ECO:0007669"/>
    <property type="project" value="TreeGrafter"/>
</dbReference>
<dbReference type="PATRIC" id="fig|647171.4.peg.1408"/>
<keyword evidence="2" id="KW-0812">Transmembrane</keyword>
<evidence type="ECO:0000256" key="1">
    <source>
        <dbReference type="ARBA" id="ARBA00022967"/>
    </source>
</evidence>
<feature type="transmembrane region" description="Helical" evidence="2">
    <location>
        <begin position="26"/>
        <end position="49"/>
    </location>
</feature>
<comment type="caution">
    <text evidence="3">The sequence shown here is derived from an EMBL/GenBank/DDBJ whole genome shotgun (WGS) entry which is preliminary data.</text>
</comment>
<dbReference type="GO" id="GO:0055070">
    <property type="term" value="P:copper ion homeostasis"/>
    <property type="evidence" value="ECO:0007669"/>
    <property type="project" value="TreeGrafter"/>
</dbReference>
<name>H1L071_9EURY</name>